<organism evidence="1 2">
    <name type="scientific">Pseudonocardia xinjiangensis</name>
    <dbReference type="NCBI Taxonomy" id="75289"/>
    <lineage>
        <taxon>Bacteria</taxon>
        <taxon>Bacillati</taxon>
        <taxon>Actinomycetota</taxon>
        <taxon>Actinomycetes</taxon>
        <taxon>Pseudonocardiales</taxon>
        <taxon>Pseudonocardiaceae</taxon>
        <taxon>Pseudonocardia</taxon>
    </lineage>
</organism>
<dbReference type="RefSeq" id="WP_169396469.1">
    <property type="nucleotide sequence ID" value="NZ_BAAAJH010000012.1"/>
</dbReference>
<dbReference type="Pfam" id="PF02566">
    <property type="entry name" value="OsmC"/>
    <property type="match status" value="1"/>
</dbReference>
<evidence type="ECO:0000313" key="2">
    <source>
        <dbReference type="Proteomes" id="UP001296706"/>
    </source>
</evidence>
<comment type="caution">
    <text evidence="1">The sequence shown here is derived from an EMBL/GenBank/DDBJ whole genome shotgun (WGS) entry which is preliminary data.</text>
</comment>
<dbReference type="InterPro" id="IPR003718">
    <property type="entry name" value="OsmC/Ohr_fam"/>
</dbReference>
<dbReference type="PANTHER" id="PTHR42830:SF2">
    <property type="entry name" value="OSMC_OHR FAMILY PROTEIN"/>
    <property type="match status" value="1"/>
</dbReference>
<dbReference type="SUPFAM" id="SSF82784">
    <property type="entry name" value="OsmC-like"/>
    <property type="match status" value="1"/>
</dbReference>
<proteinExistence type="predicted"/>
<dbReference type="PANTHER" id="PTHR42830">
    <property type="entry name" value="OSMOTICALLY INDUCIBLE FAMILY PROTEIN"/>
    <property type="match status" value="1"/>
</dbReference>
<dbReference type="InterPro" id="IPR015946">
    <property type="entry name" value="KH_dom-like_a/b"/>
</dbReference>
<protein>
    <submittedName>
        <fullName evidence="1">OsmC family protein</fullName>
    </submittedName>
</protein>
<dbReference type="Gene3D" id="3.30.300.20">
    <property type="match status" value="1"/>
</dbReference>
<reference evidence="1 2" key="1">
    <citation type="submission" date="2020-04" db="EMBL/GenBank/DDBJ databases">
        <authorList>
            <person name="Klaysubun C."/>
            <person name="Duangmal K."/>
            <person name="Lipun K."/>
        </authorList>
    </citation>
    <scope>NUCLEOTIDE SEQUENCE [LARGE SCALE GENOMIC DNA]</scope>
    <source>
        <strain evidence="1 2">JCM 11839</strain>
    </source>
</reference>
<dbReference type="InterPro" id="IPR052707">
    <property type="entry name" value="OsmC_Ohr_Peroxiredoxin"/>
</dbReference>
<keyword evidence="2" id="KW-1185">Reference proteome</keyword>
<name>A0ABX1RDC2_9PSEU</name>
<dbReference type="Proteomes" id="UP001296706">
    <property type="component" value="Unassembled WGS sequence"/>
</dbReference>
<dbReference type="InterPro" id="IPR036102">
    <property type="entry name" value="OsmC/Ohrsf"/>
</dbReference>
<gene>
    <name evidence="1" type="ORF">HF577_15020</name>
</gene>
<evidence type="ECO:0000313" key="1">
    <source>
        <dbReference type="EMBL" id="NMH78393.1"/>
    </source>
</evidence>
<sequence length="158" mass="17035">MDEPPVHRYRALCSWSGSTAAGYDHYGRAHTGSAPPAGAELALSSDPAFRGDPALLNPEQLVVLAAASCQLLSFLAVAARARLDVRDYRDDATATMPEAQRPIRLAEIVLRPRIVLAAGPSEERVRHLVEVAHRECFIANSLATPVRVEPEIEFVAAG</sequence>
<dbReference type="EMBL" id="JAAXKY010000043">
    <property type="protein sequence ID" value="NMH78393.1"/>
    <property type="molecule type" value="Genomic_DNA"/>
</dbReference>
<accession>A0ABX1RDC2</accession>